<evidence type="ECO:0000313" key="3">
    <source>
        <dbReference type="EMBL" id="PSU99216.1"/>
    </source>
</evidence>
<dbReference type="Pfam" id="PF02794">
    <property type="entry name" value="HlyC"/>
    <property type="match status" value="1"/>
</dbReference>
<reference evidence="3 4" key="1">
    <citation type="submission" date="2018-01" db="EMBL/GenBank/DDBJ databases">
        <title>Whole genome sequencing of Histamine producing bacteria.</title>
        <authorList>
            <person name="Butler K."/>
        </authorList>
    </citation>
    <scope>NUCLEOTIDE SEQUENCE [LARGE SCALE GENOMIC DNA]</scope>
    <source>
        <strain evidence="3 4">FS-7.2</strain>
    </source>
</reference>
<sequence length="172" mass="20025">MEAFMMILDKSNISVSTKNSLFMERNQCGKNKSEILQEIGQLLEVTVKDSVHKTVNINSFLYWIKPAILHNQYILIDSKGSIEPIGYLIWAWVDNKTLLGYLNNDHFILHPMCWNEGNNLIIVDFLCTEKPYTLSVIKKLYRNARYKAFISCRDINICIRDKSGLVIKHNRK</sequence>
<protein>
    <recommendedName>
        <fullName evidence="2">RTX toxin-activating lysine-acyltransferase</fullName>
        <ecNumber evidence="2">2.3.1.-</ecNumber>
    </recommendedName>
</protein>
<comment type="function">
    <text evidence="2">Involved in fatty acylation of protoxin at internal lysine residues, thereby converting it to the active toxin.</text>
</comment>
<dbReference type="EC" id="2.3.1.-" evidence="2"/>
<comment type="similarity">
    <text evidence="1 2">Belongs to the RTX toxin acyltransferase family.</text>
</comment>
<dbReference type="GO" id="GO:0031640">
    <property type="term" value="P:killing of cells of another organism"/>
    <property type="evidence" value="ECO:0007669"/>
    <property type="project" value="UniProtKB-KW"/>
</dbReference>
<evidence type="ECO:0000256" key="1">
    <source>
        <dbReference type="ARBA" id="ARBA00005686"/>
    </source>
</evidence>
<dbReference type="EMBL" id="PYNF01000006">
    <property type="protein sequence ID" value="PSU99216.1"/>
    <property type="molecule type" value="Genomic_DNA"/>
</dbReference>
<dbReference type="GO" id="GO:0009404">
    <property type="term" value="P:toxin metabolic process"/>
    <property type="evidence" value="ECO:0007669"/>
    <property type="project" value="UniProtKB-UniRule"/>
</dbReference>
<gene>
    <name evidence="3" type="ORF">C9J27_09620</name>
</gene>
<dbReference type="AlphaFoldDB" id="A0A2T3KIW2"/>
<comment type="subcellular location">
    <subcellularLocation>
        <location evidence="2">Cytoplasm</location>
    </subcellularLocation>
</comment>
<proteinExistence type="inferred from homology"/>
<keyword evidence="2" id="KW-0963">Cytoplasm</keyword>
<dbReference type="GO" id="GO:0005737">
    <property type="term" value="C:cytoplasm"/>
    <property type="evidence" value="ECO:0007669"/>
    <property type="project" value="UniProtKB-SubCell"/>
</dbReference>
<dbReference type="GO" id="GO:0016746">
    <property type="term" value="F:acyltransferase activity"/>
    <property type="evidence" value="ECO:0007669"/>
    <property type="project" value="UniProtKB-UniRule"/>
</dbReference>
<keyword evidence="2" id="KW-0204">Cytolysis</keyword>
<accession>A0A2T3KIW2</accession>
<keyword evidence="2 3" id="KW-0808">Transferase</keyword>
<evidence type="ECO:0000313" key="4">
    <source>
        <dbReference type="Proteomes" id="UP000241426"/>
    </source>
</evidence>
<evidence type="ECO:0000256" key="2">
    <source>
        <dbReference type="RuleBase" id="RU368102"/>
    </source>
</evidence>
<name>A0A2T3KIW2_9GAMM</name>
<dbReference type="InterPro" id="IPR003996">
    <property type="entry name" value="RTX_toxin-activating_protC_bac"/>
</dbReference>
<comment type="caution">
    <text evidence="3">The sequence shown here is derived from an EMBL/GenBank/DDBJ whole genome shotgun (WGS) entry which is preliminary data.</text>
</comment>
<dbReference type="Proteomes" id="UP000241426">
    <property type="component" value="Unassembled WGS sequence"/>
</dbReference>
<keyword evidence="2 3" id="KW-0012">Acyltransferase</keyword>
<organism evidence="3 4">
    <name type="scientific">Photobacterium kishitanii</name>
    <dbReference type="NCBI Taxonomy" id="318456"/>
    <lineage>
        <taxon>Bacteria</taxon>
        <taxon>Pseudomonadati</taxon>
        <taxon>Pseudomonadota</taxon>
        <taxon>Gammaproteobacteria</taxon>
        <taxon>Vibrionales</taxon>
        <taxon>Vibrionaceae</taxon>
        <taxon>Photobacterium</taxon>
    </lineage>
</organism>